<evidence type="ECO:0000313" key="2">
    <source>
        <dbReference type="EMBL" id="MBB2992338.1"/>
    </source>
</evidence>
<evidence type="ECO:0000313" key="3">
    <source>
        <dbReference type="Proteomes" id="UP000550501"/>
    </source>
</evidence>
<sequence>MRVGSAIGVLAAALVTASCTSVVDGAAVRGDDVVPRPTTVLGERDLDEILLDDDELGDVLGSPDIEITGEVEEMTDDSDGVSDTDCLGALYSAEEPVYAGTGYTAVLTRLASEPGDDYDHWVEETAVVLPSVEAADQFIVESARQWEDCAGRTVSISDGEDFYDWDLGDVTRSDGVLAQKSTAVDSIDWQCQHTLAAAANLILEASVCAERVDDQGAEVLAEMLAKAAQR</sequence>
<keyword evidence="3" id="KW-1185">Reference proteome</keyword>
<organism evidence="2 3">
    <name type="scientific">Mycolicibacterium iranicum</name>
    <name type="common">Mycobacterium iranicum</name>
    <dbReference type="NCBI Taxonomy" id="912594"/>
    <lineage>
        <taxon>Bacteria</taxon>
        <taxon>Bacillati</taxon>
        <taxon>Actinomycetota</taxon>
        <taxon>Actinomycetes</taxon>
        <taxon>Mycobacteriales</taxon>
        <taxon>Mycobacteriaceae</taxon>
        <taxon>Mycolicibacterium</taxon>
    </lineage>
</organism>
<dbReference type="Pfam" id="PF14032">
    <property type="entry name" value="PknH_C"/>
    <property type="match status" value="1"/>
</dbReference>
<dbReference type="PROSITE" id="PS51257">
    <property type="entry name" value="PROKAR_LIPOPROTEIN"/>
    <property type="match status" value="1"/>
</dbReference>
<dbReference type="AlphaFoldDB" id="A0A839Q7Z9"/>
<proteinExistence type="predicted"/>
<gene>
    <name evidence="2" type="ORF">FHR72_003837</name>
</gene>
<comment type="caution">
    <text evidence="2">The sequence shown here is derived from an EMBL/GenBank/DDBJ whole genome shotgun (WGS) entry which is preliminary data.</text>
</comment>
<dbReference type="Proteomes" id="UP000550501">
    <property type="component" value="Unassembled WGS sequence"/>
</dbReference>
<feature type="domain" description="PknH-like extracellular" evidence="1">
    <location>
        <begin position="44"/>
        <end position="226"/>
    </location>
</feature>
<protein>
    <recommendedName>
        <fullName evidence="1">PknH-like extracellular domain-containing protein</fullName>
    </recommendedName>
</protein>
<dbReference type="RefSeq" id="WP_183470969.1">
    <property type="nucleotide sequence ID" value="NZ_JACHVU010000009.1"/>
</dbReference>
<dbReference type="InterPro" id="IPR038232">
    <property type="entry name" value="PknH-like_Extracell_sf"/>
</dbReference>
<accession>A0A839Q7Z9</accession>
<dbReference type="InterPro" id="IPR026954">
    <property type="entry name" value="PknH-like_Extracell"/>
</dbReference>
<reference evidence="2 3" key="1">
    <citation type="submission" date="2020-08" db="EMBL/GenBank/DDBJ databases">
        <title>The Agave Microbiome: Exploring the role of microbial communities in plant adaptations to desert environments.</title>
        <authorList>
            <person name="Partida-Martinez L.P."/>
        </authorList>
    </citation>
    <scope>NUCLEOTIDE SEQUENCE [LARGE SCALE GENOMIC DNA]</scope>
    <source>
        <strain evidence="2 3">AT2.18</strain>
    </source>
</reference>
<evidence type="ECO:0000259" key="1">
    <source>
        <dbReference type="Pfam" id="PF14032"/>
    </source>
</evidence>
<dbReference type="Gene3D" id="3.40.1000.70">
    <property type="entry name" value="PknH-like extracellular domain"/>
    <property type="match status" value="1"/>
</dbReference>
<dbReference type="EMBL" id="JACHVU010000009">
    <property type="protein sequence ID" value="MBB2992338.1"/>
    <property type="molecule type" value="Genomic_DNA"/>
</dbReference>
<name>A0A839Q7Z9_MYCIR</name>